<evidence type="ECO:0000256" key="1">
    <source>
        <dbReference type="SAM" id="MobiDB-lite"/>
    </source>
</evidence>
<proteinExistence type="predicted"/>
<comment type="caution">
    <text evidence="3">The sequence shown here is derived from an EMBL/GenBank/DDBJ whole genome shotgun (WGS) entry which is preliminary data.</text>
</comment>
<evidence type="ECO:0000313" key="4">
    <source>
        <dbReference type="Proteomes" id="UP001472677"/>
    </source>
</evidence>
<keyword evidence="4" id="KW-1185">Reference proteome</keyword>
<gene>
    <name evidence="2" type="ORF">V6N12_063413</name>
    <name evidence="3" type="ORF">V6N12_063417</name>
</gene>
<dbReference type="EMBL" id="JBBPBM010000007">
    <property type="protein sequence ID" value="KAK8575753.1"/>
    <property type="molecule type" value="Genomic_DNA"/>
</dbReference>
<name>A0ABR2FBS2_9ROSI</name>
<accession>A0ABR2FBS2</accession>
<feature type="compositionally biased region" description="Polar residues" evidence="1">
    <location>
        <begin position="23"/>
        <end position="41"/>
    </location>
</feature>
<evidence type="ECO:0000313" key="2">
    <source>
        <dbReference type="EMBL" id="KAK8575753.1"/>
    </source>
</evidence>
<reference evidence="3 4" key="1">
    <citation type="journal article" date="2024" name="G3 (Bethesda)">
        <title>Genome assembly of Hibiscus sabdariffa L. provides insights into metabolisms of medicinal natural products.</title>
        <authorList>
            <person name="Kim T."/>
        </authorList>
    </citation>
    <scope>NUCLEOTIDE SEQUENCE [LARGE SCALE GENOMIC DNA]</scope>
    <source>
        <strain evidence="3">TK-2024</strain>
        <tissue evidence="3">Old leaves</tissue>
    </source>
</reference>
<sequence length="110" mass="12146">MFAKAGDGFGSSRAEQFPLLPSTKRTMTTSPTKSQVTENGSQCPPVIKFGVYECPFPTGMHSPAPVLTESRLCTPSIEKQKQKELCELKRPLGEPFQLQDNKDFPPLLSM</sequence>
<organism evidence="3 4">
    <name type="scientific">Hibiscus sabdariffa</name>
    <name type="common">roselle</name>
    <dbReference type="NCBI Taxonomy" id="183260"/>
    <lineage>
        <taxon>Eukaryota</taxon>
        <taxon>Viridiplantae</taxon>
        <taxon>Streptophyta</taxon>
        <taxon>Embryophyta</taxon>
        <taxon>Tracheophyta</taxon>
        <taxon>Spermatophyta</taxon>
        <taxon>Magnoliopsida</taxon>
        <taxon>eudicotyledons</taxon>
        <taxon>Gunneridae</taxon>
        <taxon>Pentapetalae</taxon>
        <taxon>rosids</taxon>
        <taxon>malvids</taxon>
        <taxon>Malvales</taxon>
        <taxon>Malvaceae</taxon>
        <taxon>Malvoideae</taxon>
        <taxon>Hibiscus</taxon>
    </lineage>
</organism>
<evidence type="ECO:0000313" key="3">
    <source>
        <dbReference type="EMBL" id="KAK8575758.1"/>
    </source>
</evidence>
<protein>
    <submittedName>
        <fullName evidence="3">Uncharacterized protein</fullName>
    </submittedName>
</protein>
<feature type="region of interest" description="Disordered" evidence="1">
    <location>
        <begin position="1"/>
        <end position="41"/>
    </location>
</feature>
<dbReference type="EMBL" id="JBBPBM010000007">
    <property type="protein sequence ID" value="KAK8575758.1"/>
    <property type="molecule type" value="Genomic_DNA"/>
</dbReference>
<dbReference type="Proteomes" id="UP001472677">
    <property type="component" value="Unassembled WGS sequence"/>
</dbReference>